<sequence>MALTQLIYASRPFGYDDAMLAGILLDARRCNKRDDITGALICRADLYLQLLEGPKDAVEACYARIKRDDRHIEPRNLLTRSIKTRLFPAWAMRDDPAQSWIWSREAVRAGAVEQATEDEVLGFFNRLAADGVVPFPQD</sequence>
<dbReference type="RefSeq" id="WP_057790569.1">
    <property type="nucleotide sequence ID" value="NZ_LAXJ01000003.1"/>
</dbReference>
<dbReference type="PATRIC" id="fig|1641875.4.peg.2830"/>
<dbReference type="EMBL" id="LAXJ01000003">
    <property type="protein sequence ID" value="KRS13761.1"/>
    <property type="molecule type" value="Genomic_DNA"/>
</dbReference>
<dbReference type="SUPFAM" id="SSF54975">
    <property type="entry name" value="Acylphosphatase/BLUF domain-like"/>
    <property type="match status" value="1"/>
</dbReference>
<dbReference type="Proteomes" id="UP000051295">
    <property type="component" value="Unassembled WGS sequence"/>
</dbReference>
<proteinExistence type="predicted"/>
<name>A0A0T5NY48_9RHOB</name>
<accession>A0A0T5NY48</accession>
<dbReference type="AlphaFoldDB" id="A0A0T5NY48"/>
<dbReference type="PROSITE" id="PS50925">
    <property type="entry name" value="BLUF"/>
    <property type="match status" value="1"/>
</dbReference>
<organism evidence="2 3">
    <name type="scientific">Roseovarius atlanticus</name>
    <dbReference type="NCBI Taxonomy" id="1641875"/>
    <lineage>
        <taxon>Bacteria</taxon>
        <taxon>Pseudomonadati</taxon>
        <taxon>Pseudomonadota</taxon>
        <taxon>Alphaproteobacteria</taxon>
        <taxon>Rhodobacterales</taxon>
        <taxon>Roseobacteraceae</taxon>
        <taxon>Roseovarius</taxon>
    </lineage>
</organism>
<evidence type="ECO:0000313" key="2">
    <source>
        <dbReference type="EMBL" id="KRS13761.1"/>
    </source>
</evidence>
<dbReference type="STRING" id="1641875.XM53_04095"/>
<protein>
    <submittedName>
        <fullName evidence="2">Blue light sensor protein</fullName>
    </submittedName>
</protein>
<dbReference type="Pfam" id="PF04940">
    <property type="entry name" value="BLUF"/>
    <property type="match status" value="1"/>
</dbReference>
<keyword evidence="3" id="KW-1185">Reference proteome</keyword>
<gene>
    <name evidence="2" type="ORF">XM53_04095</name>
</gene>
<dbReference type="SMART" id="SM01034">
    <property type="entry name" value="BLUF"/>
    <property type="match status" value="1"/>
</dbReference>
<dbReference type="OrthoDB" id="196105at2"/>
<dbReference type="InterPro" id="IPR036046">
    <property type="entry name" value="Acylphosphatase-like_dom_sf"/>
</dbReference>
<dbReference type="GO" id="GO:0071949">
    <property type="term" value="F:FAD binding"/>
    <property type="evidence" value="ECO:0007669"/>
    <property type="project" value="InterPro"/>
</dbReference>
<reference evidence="2 3" key="1">
    <citation type="submission" date="2015-04" db="EMBL/GenBank/DDBJ databases">
        <title>The draft genome sequence of Roseovarius sp.R12b.</title>
        <authorList>
            <person name="Li G."/>
            <person name="Lai Q."/>
            <person name="Shao Z."/>
            <person name="Yan P."/>
        </authorList>
    </citation>
    <scope>NUCLEOTIDE SEQUENCE [LARGE SCALE GENOMIC DNA]</scope>
    <source>
        <strain evidence="2 3">R12B</strain>
    </source>
</reference>
<comment type="caution">
    <text evidence="2">The sequence shown here is derived from an EMBL/GenBank/DDBJ whole genome shotgun (WGS) entry which is preliminary data.</text>
</comment>
<dbReference type="Gene3D" id="3.30.70.100">
    <property type="match status" value="1"/>
</dbReference>
<evidence type="ECO:0000313" key="3">
    <source>
        <dbReference type="Proteomes" id="UP000051295"/>
    </source>
</evidence>
<feature type="domain" description="BLUF" evidence="1">
    <location>
        <begin position="3"/>
        <end position="93"/>
    </location>
</feature>
<dbReference type="GO" id="GO:0009882">
    <property type="term" value="F:blue light photoreceptor activity"/>
    <property type="evidence" value="ECO:0007669"/>
    <property type="project" value="InterPro"/>
</dbReference>
<evidence type="ECO:0000259" key="1">
    <source>
        <dbReference type="PROSITE" id="PS50925"/>
    </source>
</evidence>
<dbReference type="InterPro" id="IPR007024">
    <property type="entry name" value="BLUF_domain"/>
</dbReference>
<dbReference type="SMR" id="A0A0T5NY48"/>